<evidence type="ECO:0000256" key="1">
    <source>
        <dbReference type="SAM" id="MobiDB-lite"/>
    </source>
</evidence>
<feature type="compositionally biased region" description="Basic and acidic residues" evidence="1">
    <location>
        <begin position="1186"/>
        <end position="1195"/>
    </location>
</feature>
<dbReference type="Proteomes" id="UP000515156">
    <property type="component" value="Chromosome 12"/>
</dbReference>
<dbReference type="RefSeq" id="XP_030044498.1">
    <property type="nucleotide sequence ID" value="XM_030188638.1"/>
</dbReference>
<feature type="compositionally biased region" description="Basic and acidic residues" evidence="1">
    <location>
        <begin position="1214"/>
        <end position="1225"/>
    </location>
</feature>
<dbReference type="OrthoDB" id="9945848at2759"/>
<feature type="region of interest" description="Disordered" evidence="1">
    <location>
        <begin position="1186"/>
        <end position="1225"/>
    </location>
</feature>
<feature type="compositionally biased region" description="Polar residues" evidence="1">
    <location>
        <begin position="1051"/>
        <end position="1069"/>
    </location>
</feature>
<feature type="region of interest" description="Disordered" evidence="1">
    <location>
        <begin position="236"/>
        <end position="433"/>
    </location>
</feature>
<dbReference type="KEGG" id="muo:115458824"/>
<feature type="compositionally biased region" description="Polar residues" evidence="1">
    <location>
        <begin position="1395"/>
        <end position="1421"/>
    </location>
</feature>
<feature type="region of interest" description="Disordered" evidence="1">
    <location>
        <begin position="100"/>
        <end position="119"/>
    </location>
</feature>
<feature type="compositionally biased region" description="Polar residues" evidence="1">
    <location>
        <begin position="293"/>
        <end position="319"/>
    </location>
</feature>
<feature type="compositionally biased region" description="Low complexity" evidence="1">
    <location>
        <begin position="365"/>
        <end position="374"/>
    </location>
</feature>
<feature type="region of interest" description="Disordered" evidence="1">
    <location>
        <begin position="995"/>
        <end position="1031"/>
    </location>
</feature>
<name>A0A6P7WVW6_9AMPH</name>
<feature type="region of interest" description="Disordered" evidence="1">
    <location>
        <begin position="496"/>
        <end position="533"/>
    </location>
</feature>
<keyword evidence="2" id="KW-1185">Reference proteome</keyword>
<dbReference type="GeneID" id="115458824"/>
<feature type="region of interest" description="Disordered" evidence="1">
    <location>
        <begin position="1"/>
        <end position="93"/>
    </location>
</feature>
<reference evidence="3 4" key="1">
    <citation type="submission" date="2025-04" db="UniProtKB">
        <authorList>
            <consortium name="RefSeq"/>
        </authorList>
    </citation>
    <scope>IDENTIFICATION</scope>
</reference>
<proteinExistence type="predicted"/>
<feature type="region of interest" description="Disordered" evidence="1">
    <location>
        <begin position="1051"/>
        <end position="1082"/>
    </location>
</feature>
<feature type="compositionally biased region" description="Pro residues" evidence="1">
    <location>
        <begin position="188"/>
        <end position="202"/>
    </location>
</feature>
<dbReference type="PANTHER" id="PTHR35077:SF2">
    <property type="entry name" value="SIMILAR TO AI661453 PROTEIN"/>
    <property type="match status" value="1"/>
</dbReference>
<evidence type="ECO:0000313" key="2">
    <source>
        <dbReference type="Proteomes" id="UP000515156"/>
    </source>
</evidence>
<sequence>MKKTHSKPGTLTRLFGKKQQDNSLFVDSPPWILPQTSKRGASKEEHDTPFASFSFADDDSGTATLRNRPRVRPFLPFSSSNNQETHGLAIPTPSVPMSFADNISLGNGPKPNGNYRLYSSAGDLRQISYGDDFLEDDIPPPPSVPPPPPPSVPPPPPPSVAPPPPPPPPPPPLPREMFPSSTVSSPVSPAPPDFIPPEPPLGASPARAALLPTPTGTPFQSVSKWKSETILNTVQSDDHASIPNRNSWYVGAPNSPAHPHKSDPHLTFPRSFKVPPPAPVRSSSIPYPEQKTHQANDTFYGSNSSQTSVRPPIPSSFNPSAEAKVFSATPQELKPTNDTINKRKSVIIMEDPTSPSQSWDSNKISESSSNNPTNSPGPIPPKPVKTIPQISVSPETEGRQWNSESSNVDPTKGEIIIPSAGTLSSKDSQRPTSNIHQLKEELDAVMAVRVKQDEEVLNPRDSSDVNKLTGNMTSDFVNPDAAQLLKAVSKNIPLMPESSITKQKDDHPEDDWSPINDHSPDILGPNVSSSDVIQKQPNQIKEIQNQLSALLSGRGEKQVEEPPNLKRSVACNKFSGNGSVVDAIIPDSSKPSKTGMKLIPLLPAGGSAKKEEEDTKSSLSHAPEKVPTTVSPSPTDTTQKKQNKISKLKNDLEALLSPTKKEEKPSLKPASSKHVLDIKKDTENVKSKQINTGEPELLKAVMKKIPLLPPNGENAVKEMDSAVPDKILNNKTILDIVIPEPDYLPLDSNQEHEHSKPDRTLKTENALQISEGVSPPQYKDQQLQQTSVPQYKIHHDRKPSASSVSSLVSLTSELGQQINTTKTSINIPASSDSPAEQPSSLLTSTSRAPEQPSSLLTSTSRAPEQPSSLLTSTSRAPEQPSSLLTSTSRAPEQPFSLLTSTSRAPEQPFSLLTSTSRAPEQPSSLLTSTSRAPEQPSSLLTSTSRAPEQPSSLTSTSRAPEQQFSLLTSTSRAPEQPFSLLTSTSRAPEQPFSLLTSTSRAPEQPSSLLTSTSRAPEQPFSLTSTSRAPEQPFSLLTSTSRAPEQPFSLLTSTLSTPEQPSSLSTATLRTSEHPSSLSTSTSRWENRVLMHPVTGEEVEAGTPLALLLAAKSRAQKGKCSISQERPSINEKLSMKRSETSSAILQYSDSNPNSFVVVPKPQARDPQFMLNDNKECWTPMYNERPVDDTLERRNTDTKPGAFSSSTPDKLFNKASRKDEEPQKSDITRINQGLAEAVNEKNSSNASQSYLTNMSDLQVSSFYSPLPITITGQMDWKNGEPQNVVSTSLASGLLPSRNVTQSYAKDTSDFQISSFATPTPYSIGEQKREDFNYELIPPPPEFSNDIDNSVQTYSSSNIQKRDSSYQNRFPVHSETMDMNPGFSRPVYDRSYMVSQTLPNSSYRQYPSDSYSSNTSGNRNSQTLIKKRLYIPEPERPTTYGKMSMSTRTLPSPTSYHPNMNQYSSPMITDIRRTSLASRSGIPGRKMSLENPGRLIPSSAMMNEMKHKMHYPEFSYNKGASRTQHHSSPYQVTTFTVRPGTRQPISYSHQNNPY</sequence>
<feature type="compositionally biased region" description="Low complexity" evidence="1">
    <location>
        <begin position="626"/>
        <end position="637"/>
    </location>
</feature>
<feature type="region of interest" description="Disordered" evidence="1">
    <location>
        <begin position="822"/>
        <end position="893"/>
    </location>
</feature>
<feature type="region of interest" description="Disordered" evidence="1">
    <location>
        <begin position="1395"/>
        <end position="1457"/>
    </location>
</feature>
<feature type="compositionally biased region" description="Polar residues" evidence="1">
    <location>
        <begin position="388"/>
        <end position="409"/>
    </location>
</feature>
<feature type="compositionally biased region" description="Pro residues" evidence="1">
    <location>
        <begin position="139"/>
        <end position="174"/>
    </location>
</feature>
<dbReference type="RefSeq" id="XP_030076656.1">
    <property type="nucleotide sequence ID" value="XM_030220796.1"/>
</dbReference>
<feature type="region of interest" description="Disordered" evidence="1">
    <location>
        <begin position="912"/>
        <end position="976"/>
    </location>
</feature>
<protein>
    <submittedName>
        <fullName evidence="3 4">Uncharacterized protein C6orf132 homolog</fullName>
    </submittedName>
</protein>
<feature type="region of interest" description="Disordered" evidence="1">
    <location>
        <begin position="586"/>
        <end position="680"/>
    </location>
</feature>
<evidence type="ECO:0000313" key="3">
    <source>
        <dbReference type="RefSeq" id="XP_030044498.1"/>
    </source>
</evidence>
<dbReference type="KEGG" id="muo:115481560"/>
<feature type="compositionally biased region" description="Polar residues" evidence="1">
    <location>
        <begin position="421"/>
        <end position="433"/>
    </location>
</feature>
<feature type="region of interest" description="Disordered" evidence="1">
    <location>
        <begin position="126"/>
        <end position="221"/>
    </location>
</feature>
<feature type="compositionally biased region" description="Polar residues" evidence="1">
    <location>
        <begin position="328"/>
        <end position="339"/>
    </location>
</feature>
<gene>
    <name evidence="3" type="primary">LOC115458824</name>
    <name evidence="4" type="synonym">LOC115481560</name>
</gene>
<feature type="region of interest" description="Disordered" evidence="1">
    <location>
        <begin position="773"/>
        <end position="808"/>
    </location>
</feature>
<accession>A0A6P7WVW6</accession>
<evidence type="ECO:0000313" key="4">
    <source>
        <dbReference type="RefSeq" id="XP_030076656.1"/>
    </source>
</evidence>
<feature type="compositionally biased region" description="Low complexity" evidence="1">
    <location>
        <begin position="1073"/>
        <end position="1082"/>
    </location>
</feature>
<feature type="compositionally biased region" description="Polar residues" evidence="1">
    <location>
        <begin position="779"/>
        <end position="789"/>
    </location>
</feature>
<dbReference type="PANTHER" id="PTHR35077">
    <property type="entry name" value="SIMILAR TO AI661453 PROTEIN"/>
    <property type="match status" value="1"/>
</dbReference>
<feature type="compositionally biased region" description="Polar residues" evidence="1">
    <location>
        <begin position="353"/>
        <end position="364"/>
    </location>
</feature>
<organism evidence="2 3">
    <name type="scientific">Microcaecilia unicolor</name>
    <dbReference type="NCBI Taxonomy" id="1415580"/>
    <lineage>
        <taxon>Eukaryota</taxon>
        <taxon>Metazoa</taxon>
        <taxon>Chordata</taxon>
        <taxon>Craniata</taxon>
        <taxon>Vertebrata</taxon>
        <taxon>Euteleostomi</taxon>
        <taxon>Amphibia</taxon>
        <taxon>Gymnophiona</taxon>
        <taxon>Siphonopidae</taxon>
        <taxon>Microcaecilia</taxon>
    </lineage>
</organism>
<feature type="compositionally biased region" description="Polar residues" evidence="1">
    <location>
        <begin position="1441"/>
        <end position="1457"/>
    </location>
</feature>